<comment type="caution">
    <text evidence="1">The sequence shown here is derived from an EMBL/GenBank/DDBJ whole genome shotgun (WGS) entry which is preliminary data.</text>
</comment>
<organism evidence="1 2">
    <name type="scientific">Coniochaeta hoffmannii</name>
    <dbReference type="NCBI Taxonomy" id="91930"/>
    <lineage>
        <taxon>Eukaryota</taxon>
        <taxon>Fungi</taxon>
        <taxon>Dikarya</taxon>
        <taxon>Ascomycota</taxon>
        <taxon>Pezizomycotina</taxon>
        <taxon>Sordariomycetes</taxon>
        <taxon>Sordariomycetidae</taxon>
        <taxon>Coniochaetales</taxon>
        <taxon>Coniochaetaceae</taxon>
        <taxon>Coniochaeta</taxon>
    </lineage>
</organism>
<evidence type="ECO:0000313" key="1">
    <source>
        <dbReference type="EMBL" id="KAJ9151554.1"/>
    </source>
</evidence>
<accession>A0AA38S6G4</accession>
<proteinExistence type="predicted"/>
<sequence length="227" mass="25793">MNQPPTVPLSPPSPATPERILVQTRTSLVPGDDYTERCRLMRNLISQHRWRRDFRPGWDRSYEYRAQFGYENRKCYFVVDGGQSGGGGDDDDDDDEDEDEDVTVIWYQWDGMTFRSIDRPIPPAIHVKLKLFPFTPVRLGPDRRQHETQAATPANRREVIRARLRSNMKLPDSDKEFLREHPEETQVLRVDMAPQFVRKIDEALCAAGEGPAGGGIVGAGATLSRAV</sequence>
<dbReference type="EMBL" id="JANBVN010000063">
    <property type="protein sequence ID" value="KAJ9151554.1"/>
    <property type="molecule type" value="Genomic_DNA"/>
</dbReference>
<keyword evidence="2" id="KW-1185">Reference proteome</keyword>
<gene>
    <name evidence="1" type="ORF">NKR19_g4852</name>
</gene>
<reference evidence="1" key="1">
    <citation type="submission" date="2022-07" db="EMBL/GenBank/DDBJ databases">
        <title>Fungi with potential for degradation of polypropylene.</title>
        <authorList>
            <person name="Gostincar C."/>
        </authorList>
    </citation>
    <scope>NUCLEOTIDE SEQUENCE</scope>
    <source>
        <strain evidence="1">EXF-13287</strain>
    </source>
</reference>
<name>A0AA38S6G4_9PEZI</name>
<evidence type="ECO:0000313" key="2">
    <source>
        <dbReference type="Proteomes" id="UP001174691"/>
    </source>
</evidence>
<dbReference type="Proteomes" id="UP001174691">
    <property type="component" value="Unassembled WGS sequence"/>
</dbReference>
<dbReference type="AlphaFoldDB" id="A0AA38S6G4"/>
<protein>
    <submittedName>
        <fullName evidence="1">Uncharacterized protein</fullName>
    </submittedName>
</protein>